<evidence type="ECO:0000313" key="2">
    <source>
        <dbReference type="Proteomes" id="UP001055167"/>
    </source>
</evidence>
<proteinExistence type="predicted"/>
<sequence length="99" mass="10506">MAAPSKVLAAKTAPDRQDRITRMAAVMQHHQSGDGACTFAHLAAAGFSEAEIEAYRDAAREQLSGRPIAITLPAGRVEGLALVRHARAVRARRNAAHPA</sequence>
<keyword evidence="2" id="KW-1185">Reference proteome</keyword>
<dbReference type="RefSeq" id="WP_128562091.1">
    <property type="nucleotide sequence ID" value="NZ_BPQH01000012.1"/>
</dbReference>
<accession>A0ABQ4R0B5</accession>
<protein>
    <submittedName>
        <fullName evidence="1">Uncharacterized protein</fullName>
    </submittedName>
</protein>
<dbReference type="Proteomes" id="UP001055167">
    <property type="component" value="Unassembled WGS sequence"/>
</dbReference>
<dbReference type="EMBL" id="BPQH01000012">
    <property type="protein sequence ID" value="GJD51117.1"/>
    <property type="molecule type" value="Genomic_DNA"/>
</dbReference>
<organism evidence="1 2">
    <name type="scientific">Methylobacterium crusticola</name>
    <dbReference type="NCBI Taxonomy" id="1697972"/>
    <lineage>
        <taxon>Bacteria</taxon>
        <taxon>Pseudomonadati</taxon>
        <taxon>Pseudomonadota</taxon>
        <taxon>Alphaproteobacteria</taxon>
        <taxon>Hyphomicrobiales</taxon>
        <taxon>Methylobacteriaceae</taxon>
        <taxon>Methylobacterium</taxon>
    </lineage>
</organism>
<comment type="caution">
    <text evidence="1">The sequence shown here is derived from an EMBL/GenBank/DDBJ whole genome shotgun (WGS) entry which is preliminary data.</text>
</comment>
<gene>
    <name evidence="1" type="ORF">OPKNFCMD_3868</name>
</gene>
<reference evidence="1" key="1">
    <citation type="journal article" date="2021" name="Front. Microbiol.">
        <title>Comprehensive Comparative Genomics and Phenotyping of Methylobacterium Species.</title>
        <authorList>
            <person name="Alessa O."/>
            <person name="Ogura Y."/>
            <person name="Fujitani Y."/>
            <person name="Takami H."/>
            <person name="Hayashi T."/>
            <person name="Sahin N."/>
            <person name="Tani A."/>
        </authorList>
    </citation>
    <scope>NUCLEOTIDE SEQUENCE</scope>
    <source>
        <strain evidence="1">KCTC 52305</strain>
    </source>
</reference>
<evidence type="ECO:0000313" key="1">
    <source>
        <dbReference type="EMBL" id="GJD51117.1"/>
    </source>
</evidence>
<reference evidence="1" key="2">
    <citation type="submission" date="2021-08" db="EMBL/GenBank/DDBJ databases">
        <authorList>
            <person name="Tani A."/>
            <person name="Ola A."/>
            <person name="Ogura Y."/>
            <person name="Katsura K."/>
            <person name="Hayashi T."/>
        </authorList>
    </citation>
    <scope>NUCLEOTIDE SEQUENCE</scope>
    <source>
        <strain evidence="1">KCTC 52305</strain>
    </source>
</reference>
<name>A0ABQ4R0B5_9HYPH</name>